<feature type="domain" description="Ketopantoate reductase C-terminal" evidence="5">
    <location>
        <begin position="175"/>
        <end position="294"/>
    </location>
</feature>
<dbReference type="Pfam" id="PF02558">
    <property type="entry name" value="ApbA"/>
    <property type="match status" value="1"/>
</dbReference>
<evidence type="ECO:0000313" key="7">
    <source>
        <dbReference type="Proteomes" id="UP001500620"/>
    </source>
</evidence>
<protein>
    <submittedName>
        <fullName evidence="6">2-dehydropantoate 2-reductase N-terminal domain-containing protein</fullName>
    </submittedName>
</protein>
<evidence type="ECO:0000256" key="2">
    <source>
        <dbReference type="ARBA" id="ARBA00022857"/>
    </source>
</evidence>
<proteinExistence type="inferred from homology"/>
<comment type="caution">
    <text evidence="6">The sequence shown here is derived from an EMBL/GenBank/DDBJ whole genome shotgun (WGS) entry which is preliminary data.</text>
</comment>
<evidence type="ECO:0000256" key="3">
    <source>
        <dbReference type="ARBA" id="ARBA00023002"/>
    </source>
</evidence>
<accession>A0ABP8DC89</accession>
<dbReference type="Pfam" id="PF08546">
    <property type="entry name" value="ApbA_C"/>
    <property type="match status" value="1"/>
</dbReference>
<dbReference type="PANTHER" id="PTHR43765">
    <property type="entry name" value="2-DEHYDROPANTOATE 2-REDUCTASE-RELATED"/>
    <property type="match status" value="1"/>
</dbReference>
<dbReference type="Gene3D" id="1.10.1040.10">
    <property type="entry name" value="N-(1-d-carboxylethyl)-l-norvaline Dehydrogenase, domain 2"/>
    <property type="match status" value="1"/>
</dbReference>
<dbReference type="InterPro" id="IPR050838">
    <property type="entry name" value="Ketopantoate_reductase"/>
</dbReference>
<evidence type="ECO:0000259" key="4">
    <source>
        <dbReference type="Pfam" id="PF02558"/>
    </source>
</evidence>
<dbReference type="RefSeq" id="WP_345129520.1">
    <property type="nucleotide sequence ID" value="NZ_BAABAT010000013.1"/>
</dbReference>
<dbReference type="Proteomes" id="UP001500620">
    <property type="component" value="Unassembled WGS sequence"/>
</dbReference>
<dbReference type="InterPro" id="IPR036291">
    <property type="entry name" value="NAD(P)-bd_dom_sf"/>
</dbReference>
<reference evidence="7" key="1">
    <citation type="journal article" date="2019" name="Int. J. Syst. Evol. Microbiol.">
        <title>The Global Catalogue of Microorganisms (GCM) 10K type strain sequencing project: providing services to taxonomists for standard genome sequencing and annotation.</title>
        <authorList>
            <consortium name="The Broad Institute Genomics Platform"/>
            <consortium name="The Broad Institute Genome Sequencing Center for Infectious Disease"/>
            <person name="Wu L."/>
            <person name="Ma J."/>
        </authorList>
    </citation>
    <scope>NUCLEOTIDE SEQUENCE [LARGE SCALE GENOMIC DNA]</scope>
    <source>
        <strain evidence="7">JCM 17441</strain>
    </source>
</reference>
<feature type="domain" description="Ketopantoate reductase N-terminal" evidence="4">
    <location>
        <begin position="4"/>
        <end position="146"/>
    </location>
</feature>
<dbReference type="InterPro" id="IPR008927">
    <property type="entry name" value="6-PGluconate_DH-like_C_sf"/>
</dbReference>
<keyword evidence="2" id="KW-0521">NADP</keyword>
<name>A0ABP8DC89_9ACTN</name>
<evidence type="ECO:0000256" key="1">
    <source>
        <dbReference type="ARBA" id="ARBA00007870"/>
    </source>
</evidence>
<organism evidence="6 7">
    <name type="scientific">Dactylosporangium darangshiense</name>
    <dbReference type="NCBI Taxonomy" id="579108"/>
    <lineage>
        <taxon>Bacteria</taxon>
        <taxon>Bacillati</taxon>
        <taxon>Actinomycetota</taxon>
        <taxon>Actinomycetes</taxon>
        <taxon>Micromonosporales</taxon>
        <taxon>Micromonosporaceae</taxon>
        <taxon>Dactylosporangium</taxon>
    </lineage>
</organism>
<sequence>MRFVILGAGAVGGVVAGRLDGAGADVALVARGAHLEAIRRDGLLLREAGGDSVHRVPAYASPSAVDWRDDDVAVLAVKGGDTHAVLADVPRGRPVVCLQNGVANERAALRRFADVYPVCVMLPASHLAPGVVVAQCAPVPGILDIGRYPSGTDAVSADISASLVKAGFHSVVRADIMRWKYAKLLMNLGNAVEALCGRVDGLDEAAAPLRAEGETVLYAAGIPFVSLAEDRARRGDILQLRAVAGVERAGGSTWQSLARGTGNVEADYLNGEIVLLGRLHGVPTPANETARRLVVAAAQRGAAPGSLTPSDFLAEVARAAHP</sequence>
<dbReference type="Gene3D" id="3.40.50.720">
    <property type="entry name" value="NAD(P)-binding Rossmann-like Domain"/>
    <property type="match status" value="1"/>
</dbReference>
<dbReference type="SUPFAM" id="SSF51735">
    <property type="entry name" value="NAD(P)-binding Rossmann-fold domains"/>
    <property type="match status" value="1"/>
</dbReference>
<dbReference type="InterPro" id="IPR013752">
    <property type="entry name" value="KPA_reductase"/>
</dbReference>
<comment type="similarity">
    <text evidence="1">Belongs to the ketopantoate reductase family.</text>
</comment>
<keyword evidence="3" id="KW-0560">Oxidoreductase</keyword>
<evidence type="ECO:0000259" key="5">
    <source>
        <dbReference type="Pfam" id="PF08546"/>
    </source>
</evidence>
<dbReference type="EMBL" id="BAABAT010000013">
    <property type="protein sequence ID" value="GAA4252500.1"/>
    <property type="molecule type" value="Genomic_DNA"/>
</dbReference>
<dbReference type="PANTHER" id="PTHR43765:SF2">
    <property type="entry name" value="2-DEHYDROPANTOATE 2-REDUCTASE"/>
    <property type="match status" value="1"/>
</dbReference>
<dbReference type="InterPro" id="IPR013332">
    <property type="entry name" value="KPR_N"/>
</dbReference>
<gene>
    <name evidence="6" type="ORF">GCM10022255_049480</name>
</gene>
<dbReference type="InterPro" id="IPR013328">
    <property type="entry name" value="6PGD_dom2"/>
</dbReference>
<keyword evidence="7" id="KW-1185">Reference proteome</keyword>
<evidence type="ECO:0000313" key="6">
    <source>
        <dbReference type="EMBL" id="GAA4252500.1"/>
    </source>
</evidence>
<dbReference type="SUPFAM" id="SSF48179">
    <property type="entry name" value="6-phosphogluconate dehydrogenase C-terminal domain-like"/>
    <property type="match status" value="1"/>
</dbReference>